<dbReference type="EMBL" id="AVOT02012866">
    <property type="protein sequence ID" value="MBW0495003.1"/>
    <property type="molecule type" value="Genomic_DNA"/>
</dbReference>
<reference evidence="1" key="1">
    <citation type="submission" date="2021-03" db="EMBL/GenBank/DDBJ databases">
        <title>Draft genome sequence of rust myrtle Austropuccinia psidii MF-1, a brazilian biotype.</title>
        <authorList>
            <person name="Quecine M.C."/>
            <person name="Pachon D.M.R."/>
            <person name="Bonatelli M.L."/>
            <person name="Correr F.H."/>
            <person name="Franceschini L.M."/>
            <person name="Leite T.F."/>
            <person name="Margarido G.R.A."/>
            <person name="Almeida C.A."/>
            <person name="Ferrarezi J.A."/>
            <person name="Labate C.A."/>
        </authorList>
    </citation>
    <scope>NUCLEOTIDE SEQUENCE</scope>
    <source>
        <strain evidence="1">MF-1</strain>
    </source>
</reference>
<evidence type="ECO:0000313" key="1">
    <source>
        <dbReference type="EMBL" id="MBW0495003.1"/>
    </source>
</evidence>
<gene>
    <name evidence="1" type="ORF">O181_034718</name>
</gene>
<accession>A0A9Q3D418</accession>
<dbReference type="Proteomes" id="UP000765509">
    <property type="component" value="Unassembled WGS sequence"/>
</dbReference>
<protein>
    <submittedName>
        <fullName evidence="1">Uncharacterized protein</fullName>
    </submittedName>
</protein>
<sequence>MPCPPKYCQVAFNQLVTAAILAKDDKKPSSTVIGQVIMNALQKSSESTQRSSPFIYWVSKPLDSAALYSCLQSPHFSRPLMSTNNICRPPEHLADKFGGSCFHCGCTGHW</sequence>
<proteinExistence type="predicted"/>
<organism evidence="1 2">
    <name type="scientific">Austropuccinia psidii MF-1</name>
    <dbReference type="NCBI Taxonomy" id="1389203"/>
    <lineage>
        <taxon>Eukaryota</taxon>
        <taxon>Fungi</taxon>
        <taxon>Dikarya</taxon>
        <taxon>Basidiomycota</taxon>
        <taxon>Pucciniomycotina</taxon>
        <taxon>Pucciniomycetes</taxon>
        <taxon>Pucciniales</taxon>
        <taxon>Sphaerophragmiaceae</taxon>
        <taxon>Austropuccinia</taxon>
    </lineage>
</organism>
<evidence type="ECO:0000313" key="2">
    <source>
        <dbReference type="Proteomes" id="UP000765509"/>
    </source>
</evidence>
<keyword evidence="2" id="KW-1185">Reference proteome</keyword>
<dbReference type="AlphaFoldDB" id="A0A9Q3D418"/>
<comment type="caution">
    <text evidence="1">The sequence shown here is derived from an EMBL/GenBank/DDBJ whole genome shotgun (WGS) entry which is preliminary data.</text>
</comment>
<name>A0A9Q3D418_9BASI</name>